<keyword evidence="2" id="KW-1185">Reference proteome</keyword>
<name>A0A194RMN0_PAPMA</name>
<dbReference type="AlphaFoldDB" id="A0A194RMN0"/>
<dbReference type="EMBL" id="KQ460154">
    <property type="protein sequence ID" value="KPJ17256.1"/>
    <property type="molecule type" value="Genomic_DNA"/>
</dbReference>
<dbReference type="InParanoid" id="A0A194RMN0"/>
<protein>
    <submittedName>
        <fullName evidence="1">Uncharacterized protein</fullName>
    </submittedName>
</protein>
<sequence length="74" mass="8483">MAETRLRLAFDSLRDKPQMDTQGATFIHREAVTDKHMWTAKLLDVQSDTVSFEVSFYLLLYDKKAVASDFVIAV</sequence>
<accession>A0A194RMN0</accession>
<gene>
    <name evidence="1" type="ORF">RR48_08747</name>
</gene>
<evidence type="ECO:0000313" key="1">
    <source>
        <dbReference type="EMBL" id="KPJ17256.1"/>
    </source>
</evidence>
<dbReference type="Proteomes" id="UP000053240">
    <property type="component" value="Unassembled WGS sequence"/>
</dbReference>
<evidence type="ECO:0000313" key="2">
    <source>
        <dbReference type="Proteomes" id="UP000053240"/>
    </source>
</evidence>
<proteinExistence type="predicted"/>
<reference evidence="1 2" key="1">
    <citation type="journal article" date="2015" name="Nat. Commun.">
        <title>Outbred genome sequencing and CRISPR/Cas9 gene editing in butterflies.</title>
        <authorList>
            <person name="Li X."/>
            <person name="Fan D."/>
            <person name="Zhang W."/>
            <person name="Liu G."/>
            <person name="Zhang L."/>
            <person name="Zhao L."/>
            <person name="Fang X."/>
            <person name="Chen L."/>
            <person name="Dong Y."/>
            <person name="Chen Y."/>
            <person name="Ding Y."/>
            <person name="Zhao R."/>
            <person name="Feng M."/>
            <person name="Zhu Y."/>
            <person name="Feng Y."/>
            <person name="Jiang X."/>
            <person name="Zhu D."/>
            <person name="Xiang H."/>
            <person name="Feng X."/>
            <person name="Li S."/>
            <person name="Wang J."/>
            <person name="Zhang G."/>
            <person name="Kronforst M.R."/>
            <person name="Wang W."/>
        </authorList>
    </citation>
    <scope>NUCLEOTIDE SEQUENCE [LARGE SCALE GENOMIC DNA]</scope>
    <source>
        <strain evidence="1">Ya'a_city_454_Pm</strain>
        <tissue evidence="1">Whole body</tissue>
    </source>
</reference>
<organism evidence="1 2">
    <name type="scientific">Papilio machaon</name>
    <name type="common">Old World swallowtail butterfly</name>
    <dbReference type="NCBI Taxonomy" id="76193"/>
    <lineage>
        <taxon>Eukaryota</taxon>
        <taxon>Metazoa</taxon>
        <taxon>Ecdysozoa</taxon>
        <taxon>Arthropoda</taxon>
        <taxon>Hexapoda</taxon>
        <taxon>Insecta</taxon>
        <taxon>Pterygota</taxon>
        <taxon>Neoptera</taxon>
        <taxon>Endopterygota</taxon>
        <taxon>Lepidoptera</taxon>
        <taxon>Glossata</taxon>
        <taxon>Ditrysia</taxon>
        <taxon>Papilionoidea</taxon>
        <taxon>Papilionidae</taxon>
        <taxon>Papilioninae</taxon>
        <taxon>Papilio</taxon>
    </lineage>
</organism>